<dbReference type="PANTHER" id="PTHR11135:SF2">
    <property type="entry name" value="ELONGATOR COMPLEX PROTEIN 3"/>
    <property type="match status" value="1"/>
</dbReference>
<keyword evidence="5" id="KW-0808">Transferase</keyword>
<comment type="cofactor">
    <cofactor evidence="15">
        <name>[4Fe-4S] cluster</name>
        <dbReference type="ChEBI" id="CHEBI:49883"/>
    </cofactor>
    <text evidence="15">Binds 1 [4Fe-4S] cluster. The cluster is coordinated with 3 cysteines and an exchangeable S-adenosyl-L-methionine.</text>
</comment>
<keyword evidence="12" id="KW-0012">Acyltransferase</keyword>
<dbReference type="InterPro" id="IPR032432">
    <property type="entry name" value="Radical_SAM_C"/>
</dbReference>
<evidence type="ECO:0000256" key="7">
    <source>
        <dbReference type="ARBA" id="ARBA00022694"/>
    </source>
</evidence>
<evidence type="ECO:0000256" key="14">
    <source>
        <dbReference type="ARBA" id="ARBA00047372"/>
    </source>
</evidence>
<keyword evidence="10 15" id="KW-0408">Iron</keyword>
<dbReference type="PIRSF" id="PIRSF005669">
    <property type="entry name" value="Hist_AcTrfase_ELP3"/>
    <property type="match status" value="1"/>
</dbReference>
<comment type="similarity">
    <text evidence="2">Belongs to the ELP3 family.</text>
</comment>
<organism evidence="17 18">
    <name type="scientific">Candidatus Wildermuthbacteria bacterium RIFCSPHIGHO2_02_FULL_47_17</name>
    <dbReference type="NCBI Taxonomy" id="1802452"/>
    <lineage>
        <taxon>Bacteria</taxon>
        <taxon>Candidatus Wildermuthiibacteriota</taxon>
    </lineage>
</organism>
<dbReference type="EC" id="2.3.1.311" evidence="13"/>
<dbReference type="Pfam" id="PF04055">
    <property type="entry name" value="Radical_SAM"/>
    <property type="match status" value="1"/>
</dbReference>
<evidence type="ECO:0000256" key="15">
    <source>
        <dbReference type="PIRSR" id="PIRSR005669-1"/>
    </source>
</evidence>
<dbReference type="PANTHER" id="PTHR11135">
    <property type="entry name" value="HISTONE ACETYLTRANSFERASE-RELATED"/>
    <property type="match status" value="1"/>
</dbReference>
<dbReference type="PROSITE" id="PS51918">
    <property type="entry name" value="RADICAL_SAM"/>
    <property type="match status" value="1"/>
</dbReference>
<dbReference type="SMART" id="SM00729">
    <property type="entry name" value="Elp3"/>
    <property type="match status" value="1"/>
</dbReference>
<keyword evidence="3" id="KW-0004">4Fe-4S</keyword>
<dbReference type="GO" id="GO:0000049">
    <property type="term" value="F:tRNA binding"/>
    <property type="evidence" value="ECO:0007669"/>
    <property type="project" value="UniProtKB-KW"/>
</dbReference>
<gene>
    <name evidence="17" type="ORF">A3D59_04080</name>
</gene>
<dbReference type="SFLD" id="SFLDG01086">
    <property type="entry name" value="elongater_protein-like"/>
    <property type="match status" value="1"/>
</dbReference>
<dbReference type="InterPro" id="IPR007197">
    <property type="entry name" value="rSAM"/>
</dbReference>
<evidence type="ECO:0000256" key="2">
    <source>
        <dbReference type="ARBA" id="ARBA00005494"/>
    </source>
</evidence>
<name>A0A1G2R623_9BACT</name>
<evidence type="ECO:0000256" key="4">
    <source>
        <dbReference type="ARBA" id="ARBA00022555"/>
    </source>
</evidence>
<feature type="binding site" evidence="15">
    <location>
        <position position="89"/>
    </location>
    <ligand>
        <name>[4Fe-4S] cluster</name>
        <dbReference type="ChEBI" id="CHEBI:49883"/>
        <note>4Fe-4S-S-AdoMet</note>
    </ligand>
</feature>
<dbReference type="SUPFAM" id="SSF102114">
    <property type="entry name" value="Radical SAM enzymes"/>
    <property type="match status" value="1"/>
</dbReference>
<dbReference type="Pfam" id="PF16199">
    <property type="entry name" value="Radical_SAM_C"/>
    <property type="match status" value="1"/>
</dbReference>
<evidence type="ECO:0000256" key="1">
    <source>
        <dbReference type="ARBA" id="ARBA00005217"/>
    </source>
</evidence>
<evidence type="ECO:0000256" key="10">
    <source>
        <dbReference type="ARBA" id="ARBA00023004"/>
    </source>
</evidence>
<evidence type="ECO:0000256" key="8">
    <source>
        <dbReference type="ARBA" id="ARBA00022723"/>
    </source>
</evidence>
<dbReference type="GO" id="GO:0033588">
    <property type="term" value="C:elongator holoenzyme complex"/>
    <property type="evidence" value="ECO:0007669"/>
    <property type="project" value="TreeGrafter"/>
</dbReference>
<feature type="domain" description="Radical SAM core" evidence="16">
    <location>
        <begin position="74"/>
        <end position="357"/>
    </location>
</feature>
<dbReference type="GO" id="GO:0046872">
    <property type="term" value="F:metal ion binding"/>
    <property type="evidence" value="ECO:0007669"/>
    <property type="project" value="UniProtKB-KW"/>
</dbReference>
<proteinExistence type="inferred from homology"/>
<comment type="caution">
    <text evidence="17">The sequence shown here is derived from an EMBL/GenBank/DDBJ whole genome shotgun (WGS) entry which is preliminary data.</text>
</comment>
<evidence type="ECO:0000313" key="18">
    <source>
        <dbReference type="Proteomes" id="UP000179258"/>
    </source>
</evidence>
<evidence type="ECO:0000313" key="17">
    <source>
        <dbReference type="EMBL" id="OHA68310.1"/>
    </source>
</evidence>
<dbReference type="Gene3D" id="3.40.630.30">
    <property type="match status" value="1"/>
</dbReference>
<keyword evidence="11 15" id="KW-0411">Iron-sulfur</keyword>
<dbReference type="Gene3D" id="3.20.20.70">
    <property type="entry name" value="Aldolase class I"/>
    <property type="match status" value="1"/>
</dbReference>
<dbReference type="GO" id="GO:0051539">
    <property type="term" value="F:4 iron, 4 sulfur cluster binding"/>
    <property type="evidence" value="ECO:0007669"/>
    <property type="project" value="UniProtKB-KW"/>
</dbReference>
<evidence type="ECO:0000256" key="3">
    <source>
        <dbReference type="ARBA" id="ARBA00022485"/>
    </source>
</evidence>
<dbReference type="InterPro" id="IPR058240">
    <property type="entry name" value="rSAM_sf"/>
</dbReference>
<evidence type="ECO:0000256" key="13">
    <source>
        <dbReference type="ARBA" id="ARBA00044771"/>
    </source>
</evidence>
<evidence type="ECO:0000256" key="5">
    <source>
        <dbReference type="ARBA" id="ARBA00022679"/>
    </source>
</evidence>
<keyword evidence="7" id="KW-0819">tRNA processing</keyword>
<reference evidence="17 18" key="1">
    <citation type="journal article" date="2016" name="Nat. Commun.">
        <title>Thousands of microbial genomes shed light on interconnected biogeochemical processes in an aquifer system.</title>
        <authorList>
            <person name="Anantharaman K."/>
            <person name="Brown C.T."/>
            <person name="Hug L.A."/>
            <person name="Sharon I."/>
            <person name="Castelle C.J."/>
            <person name="Probst A.J."/>
            <person name="Thomas B.C."/>
            <person name="Singh A."/>
            <person name="Wilkins M.J."/>
            <person name="Karaoz U."/>
            <person name="Brodie E.L."/>
            <person name="Williams K.H."/>
            <person name="Hubbard S.S."/>
            <person name="Banfield J.F."/>
        </authorList>
    </citation>
    <scope>NUCLEOTIDE SEQUENCE [LARGE SCALE GENOMIC DNA]</scope>
</reference>
<dbReference type="GO" id="GO:0106261">
    <property type="term" value="F:tRNA uridine(34) acetyltransferase activity"/>
    <property type="evidence" value="ECO:0007669"/>
    <property type="project" value="UniProtKB-EC"/>
</dbReference>
<comment type="pathway">
    <text evidence="1">tRNA modification.</text>
</comment>
<dbReference type="NCBIfam" id="TIGR01211">
    <property type="entry name" value="ELP3"/>
    <property type="match status" value="1"/>
</dbReference>
<dbReference type="InterPro" id="IPR006638">
    <property type="entry name" value="Elp3/MiaA/NifB-like_rSAM"/>
</dbReference>
<dbReference type="Proteomes" id="UP000179258">
    <property type="component" value="Unassembled WGS sequence"/>
</dbReference>
<dbReference type="EMBL" id="MHTX01000019">
    <property type="protein sequence ID" value="OHA68310.1"/>
    <property type="molecule type" value="Genomic_DNA"/>
</dbReference>
<evidence type="ECO:0000256" key="9">
    <source>
        <dbReference type="ARBA" id="ARBA00022884"/>
    </source>
</evidence>
<dbReference type="SFLD" id="SFLDF00344">
    <property type="entry name" value="ELP3-like"/>
    <property type="match status" value="1"/>
</dbReference>
<evidence type="ECO:0000256" key="11">
    <source>
        <dbReference type="ARBA" id="ARBA00023014"/>
    </source>
</evidence>
<keyword evidence="8 15" id="KW-0479">Metal-binding</keyword>
<keyword evidence="6" id="KW-0949">S-adenosyl-L-methionine</keyword>
<dbReference type="InterPro" id="IPR013785">
    <property type="entry name" value="Aldolase_TIM"/>
</dbReference>
<protein>
    <recommendedName>
        <fullName evidence="13">tRNA carboxymethyluridine synthase</fullName>
        <ecNumber evidence="13">2.3.1.311</ecNumber>
    </recommendedName>
</protein>
<dbReference type="AlphaFoldDB" id="A0A1G2R623"/>
<keyword evidence="9" id="KW-0694">RNA-binding</keyword>
<dbReference type="GO" id="GO:0005737">
    <property type="term" value="C:cytoplasm"/>
    <property type="evidence" value="ECO:0007669"/>
    <property type="project" value="TreeGrafter"/>
</dbReference>
<sequence length="530" mass="60919">METQEIIVRELINKRSATSADLARIKRDIAKKYGISCPQNAQLLAEYHRLQRNKRIRQNAALEYLLRKRKIRSLSGVAVVSALTRPYPCGGKCIYCPTQSGAPKSYLDGEPAVMRALQYRYDPYKQVQSRIKTLEENGHPTDKIDLRIIGGTWSYNPKRYQHWFVKRCFAACNEYGKKATTQLKKLGTLQKKNENAKHRIIGLNIETRPDCINVAEARRLRKLGVTHVELGVQTVYDDVLSLNKRGHGIDAVINATKLLKDAGFKVCYHMMPNLPGSTPKKDIQMFKELFDNPGFRPDHLKIYPCALVKEAPLYWIKERIGFRSYSAAELVNILREAKKHIPYYCRIQRILRDIPSPYIVEGGTKVSNLRQVIAREMAKEGMLCKCIRCREVKENYDPKEKLRLFREDYDASESKEIFLSFENKNRTKLYSLLRLRIPFAATKPLFPALKNAALIREIHTYGQLHPLQSAAFSPQHKGLGKKLMAEAEKIAGREFGFTKIAVISGVGTRNYYRKLNYRLTGTYMTKKLRG</sequence>
<evidence type="ECO:0000256" key="6">
    <source>
        <dbReference type="ARBA" id="ARBA00022691"/>
    </source>
</evidence>
<feature type="binding site" evidence="15">
    <location>
        <position position="96"/>
    </location>
    <ligand>
        <name>[4Fe-4S] cluster</name>
        <dbReference type="ChEBI" id="CHEBI:49883"/>
        <note>4Fe-4S-S-AdoMet</note>
    </ligand>
</feature>
<accession>A0A1G2R623</accession>
<dbReference type="InterPro" id="IPR016181">
    <property type="entry name" value="Acyl_CoA_acyltransferase"/>
</dbReference>
<dbReference type="InterPro" id="IPR034687">
    <property type="entry name" value="ELP3-like"/>
</dbReference>
<keyword evidence="4" id="KW-0820">tRNA-binding</keyword>
<comment type="catalytic activity">
    <reaction evidence="14">
        <text>uridine(34) in tRNA + acetyl-CoA + S-adenosyl-L-methionine + H2O = 5-(carboxymethyl)uridine(34) in tRNA + 5'-deoxyadenosine + L-methionine + CoA + 2 H(+)</text>
        <dbReference type="Rhea" id="RHEA:61020"/>
        <dbReference type="Rhea" id="RHEA-COMP:10407"/>
        <dbReference type="Rhea" id="RHEA-COMP:11727"/>
        <dbReference type="ChEBI" id="CHEBI:15377"/>
        <dbReference type="ChEBI" id="CHEBI:15378"/>
        <dbReference type="ChEBI" id="CHEBI:17319"/>
        <dbReference type="ChEBI" id="CHEBI:57287"/>
        <dbReference type="ChEBI" id="CHEBI:57288"/>
        <dbReference type="ChEBI" id="CHEBI:57844"/>
        <dbReference type="ChEBI" id="CHEBI:59789"/>
        <dbReference type="ChEBI" id="CHEBI:65315"/>
        <dbReference type="ChEBI" id="CHEBI:74882"/>
        <dbReference type="EC" id="2.3.1.311"/>
    </reaction>
    <physiologicalReaction direction="left-to-right" evidence="14">
        <dbReference type="Rhea" id="RHEA:61021"/>
    </physiologicalReaction>
</comment>
<dbReference type="SFLD" id="SFLDS00029">
    <property type="entry name" value="Radical_SAM"/>
    <property type="match status" value="1"/>
</dbReference>
<evidence type="ECO:0000259" key="16">
    <source>
        <dbReference type="PROSITE" id="PS51918"/>
    </source>
</evidence>
<dbReference type="GO" id="GO:0002926">
    <property type="term" value="P:tRNA wobble base 5-methoxycarbonylmethyl-2-thiouridinylation"/>
    <property type="evidence" value="ECO:0007669"/>
    <property type="project" value="TreeGrafter"/>
</dbReference>
<dbReference type="InterPro" id="IPR039661">
    <property type="entry name" value="ELP3"/>
</dbReference>
<dbReference type="SUPFAM" id="SSF55729">
    <property type="entry name" value="Acyl-CoA N-acyltransferases (Nat)"/>
    <property type="match status" value="1"/>
</dbReference>
<evidence type="ECO:0000256" key="12">
    <source>
        <dbReference type="ARBA" id="ARBA00023315"/>
    </source>
</evidence>
<feature type="binding site" evidence="15">
    <location>
        <position position="93"/>
    </location>
    <ligand>
        <name>[4Fe-4S] cluster</name>
        <dbReference type="ChEBI" id="CHEBI:49883"/>
        <note>4Fe-4S-S-AdoMet</note>
    </ligand>
</feature>